<sequence>MTSFFDLPPETRNNIYGSLLNDSSPNLTTPTAFRLLHEEAASYFYENSNVNINFMDAATSYATILPPIPDRYLKYSRVLTADIKLGYSTRRVREQAQCLTTMAEHCAKLTFLILNFVSTASTVVSSTLDEYVLHASHPLTLALQHLLSCGNIRSMRVNLERVWFAPGILDQLMSKGDLKVSTTESTVERPMYGQETQDHLWELGLGSQENEDAEDAQPEDYDRAFSSRPSSLNTALSELDYFSPTEDLDDLTSSESDAHLKPSSNEMMFDMDDLDEGSEEELTENDDIGDDEKTEEIDDIESIVDNLVQVHQQRLTDEDICYMTNFAPEMLRVWGDSLS</sequence>
<feature type="compositionally biased region" description="Acidic residues" evidence="1">
    <location>
        <begin position="209"/>
        <end position="219"/>
    </location>
</feature>
<evidence type="ECO:0000256" key="1">
    <source>
        <dbReference type="SAM" id="MobiDB-lite"/>
    </source>
</evidence>
<name>A0A9W9D691_9PLEO</name>
<protein>
    <submittedName>
        <fullName evidence="2">Uncharacterized protein</fullName>
    </submittedName>
</protein>
<organism evidence="2 3">
    <name type="scientific">Didymella pomorum</name>
    <dbReference type="NCBI Taxonomy" id="749634"/>
    <lineage>
        <taxon>Eukaryota</taxon>
        <taxon>Fungi</taxon>
        <taxon>Dikarya</taxon>
        <taxon>Ascomycota</taxon>
        <taxon>Pezizomycotina</taxon>
        <taxon>Dothideomycetes</taxon>
        <taxon>Pleosporomycetidae</taxon>
        <taxon>Pleosporales</taxon>
        <taxon>Pleosporineae</taxon>
        <taxon>Didymellaceae</taxon>
        <taxon>Didymella</taxon>
    </lineage>
</organism>
<feature type="region of interest" description="Disordered" evidence="1">
    <location>
        <begin position="246"/>
        <end position="270"/>
    </location>
</feature>
<reference evidence="2" key="1">
    <citation type="submission" date="2022-10" db="EMBL/GenBank/DDBJ databases">
        <title>Tapping the CABI collections for fungal endophytes: first genome assemblies for Collariella, Neodidymelliopsis, Ascochyta clinopodiicola, Didymella pomorum, Didymosphaeria variabile, Neocosmospora piperis and Neocucurbitaria cava.</title>
        <authorList>
            <person name="Hill R."/>
        </authorList>
    </citation>
    <scope>NUCLEOTIDE SEQUENCE</scope>
    <source>
        <strain evidence="2">IMI 355091</strain>
    </source>
</reference>
<proteinExistence type="predicted"/>
<gene>
    <name evidence="2" type="ORF">N0V91_006702</name>
</gene>
<accession>A0A9W9D691</accession>
<dbReference type="Proteomes" id="UP001140510">
    <property type="component" value="Unassembled WGS sequence"/>
</dbReference>
<evidence type="ECO:0000313" key="2">
    <source>
        <dbReference type="EMBL" id="KAJ4403126.1"/>
    </source>
</evidence>
<comment type="caution">
    <text evidence="2">The sequence shown here is derived from an EMBL/GenBank/DDBJ whole genome shotgun (WGS) entry which is preliminary data.</text>
</comment>
<feature type="region of interest" description="Disordered" evidence="1">
    <location>
        <begin position="209"/>
        <end position="229"/>
    </location>
</feature>
<evidence type="ECO:0000313" key="3">
    <source>
        <dbReference type="Proteomes" id="UP001140510"/>
    </source>
</evidence>
<dbReference type="AlphaFoldDB" id="A0A9W9D691"/>
<keyword evidence="3" id="KW-1185">Reference proteome</keyword>
<dbReference type="EMBL" id="JAPEVA010000054">
    <property type="protein sequence ID" value="KAJ4403126.1"/>
    <property type="molecule type" value="Genomic_DNA"/>
</dbReference>
<dbReference type="OrthoDB" id="62952at2759"/>